<evidence type="ECO:0000259" key="2">
    <source>
        <dbReference type="Pfam" id="PF10145"/>
    </source>
</evidence>
<comment type="caution">
    <text evidence="3">The sequence shown here is derived from an EMBL/GenBank/DDBJ whole genome shotgun (WGS) entry which is preliminary data.</text>
</comment>
<proteinExistence type="predicted"/>
<feature type="region of interest" description="Disordered" evidence="1">
    <location>
        <begin position="646"/>
        <end position="677"/>
    </location>
</feature>
<gene>
    <name evidence="3" type="ORF">GCM10023338_20530</name>
</gene>
<name>A0ABP9MWD9_9GAMM</name>
<keyword evidence="4" id="KW-1185">Reference proteome</keyword>
<sequence>MAKSTEHNLTLTATDRASRPVYQMYQKLKREGKALTNNERQRKMLGIRGEREIQAEILRTQRAYHQLARSGKLSSEQLARAKNAELKKIRELNAEMGKSERLSKGQKVMRGAQVAGAIGAGLYTASNLAMNPINKRMDYERSVRGLTKVAYADEGLDGMKAGEEHIMRIIEKHVTDYGATIDQVMQAMDGAFRAGLEIEEVEKILPDVLKASIGSSADPDLIARMVASLLSNGFKPESIGKSLDQAAKSGDLGGFELADMAESFPEILSVSMGKGFTNEQLPQILAALQVLTKTSGSTSAATTQYKALLSEFNQSNFAERVGKAKYIDPKDGKEKAIDWTGSLAQAAKDGKTPIEAAIGVMEEIMNSDKDLRKAREDLKSNDATVKDKAASKILESSLLSNVFGRDLSLQAMLGFLQQKDEFKRQVSGTFDSNGIVDKNYQYESQSTEAKAQSFKDQYELRQIENAKALANTYGVLSEVLTKYMNEYPELTKNLILFGDSLKIVMAALAISAITSKLGGWMPGGKGLPGAGGSSPSPKVGGVPGGASNLLGTVVRGTNVVALAGIAGSGYNDPNMADSMKQKNAEVQPFIDEYIQKEGGVEKTRAAYKKFGPWGWHTDNSWQNADPVNLKKYIDRYEEYLKQEDAKTSVRQQIDEQNQRSTYWRDKNKNNEQVSASDYEPSNFASSIISMSQAINALNPLADLSRQLELLQNAKPQEIVLTVPVSVDGRIVYETVERIAINQMNRGVYGMG</sequence>
<feature type="domain" description="Phage tail tape measure protein" evidence="2">
    <location>
        <begin position="174"/>
        <end position="348"/>
    </location>
</feature>
<dbReference type="InterPro" id="IPR010090">
    <property type="entry name" value="Phage_tape_meas"/>
</dbReference>
<evidence type="ECO:0000313" key="3">
    <source>
        <dbReference type="EMBL" id="GAA5102787.1"/>
    </source>
</evidence>
<accession>A0ABP9MWD9</accession>
<reference evidence="4" key="1">
    <citation type="journal article" date="2019" name="Int. J. Syst. Evol. Microbiol.">
        <title>The Global Catalogue of Microorganisms (GCM) 10K type strain sequencing project: providing services to taxonomists for standard genome sequencing and annotation.</title>
        <authorList>
            <consortium name="The Broad Institute Genomics Platform"/>
            <consortium name="The Broad Institute Genome Sequencing Center for Infectious Disease"/>
            <person name="Wu L."/>
            <person name="Ma J."/>
        </authorList>
    </citation>
    <scope>NUCLEOTIDE SEQUENCE [LARGE SCALE GENOMIC DNA]</scope>
    <source>
        <strain evidence="4">JCM 18424</strain>
    </source>
</reference>
<evidence type="ECO:0000313" key="4">
    <source>
        <dbReference type="Proteomes" id="UP001500631"/>
    </source>
</evidence>
<dbReference type="Pfam" id="PF10145">
    <property type="entry name" value="PhageMin_Tail"/>
    <property type="match status" value="1"/>
</dbReference>
<protein>
    <recommendedName>
        <fullName evidence="2">Phage tail tape measure protein domain-containing protein</fullName>
    </recommendedName>
</protein>
<feature type="compositionally biased region" description="Basic and acidic residues" evidence="1">
    <location>
        <begin position="646"/>
        <end position="669"/>
    </location>
</feature>
<dbReference type="EMBL" id="BAABKE010000007">
    <property type="protein sequence ID" value="GAA5102787.1"/>
    <property type="molecule type" value="Genomic_DNA"/>
</dbReference>
<evidence type="ECO:0000256" key="1">
    <source>
        <dbReference type="SAM" id="MobiDB-lite"/>
    </source>
</evidence>
<dbReference type="RefSeq" id="WP_345668013.1">
    <property type="nucleotide sequence ID" value="NZ_BAABKE010000007.1"/>
</dbReference>
<organism evidence="3 4">
    <name type="scientific">Wohlfahrtiimonas larvae</name>
    <dbReference type="NCBI Taxonomy" id="1157986"/>
    <lineage>
        <taxon>Bacteria</taxon>
        <taxon>Pseudomonadati</taxon>
        <taxon>Pseudomonadota</taxon>
        <taxon>Gammaproteobacteria</taxon>
        <taxon>Cardiobacteriales</taxon>
        <taxon>Ignatzschineriaceae</taxon>
        <taxon>Wohlfahrtiimonas</taxon>
    </lineage>
</organism>
<dbReference type="Proteomes" id="UP001500631">
    <property type="component" value="Unassembled WGS sequence"/>
</dbReference>